<dbReference type="Gene3D" id="3.30.1330.90">
    <property type="entry name" value="D-3-phosphoglycerate dehydrogenase, domain 3"/>
    <property type="match status" value="1"/>
</dbReference>
<dbReference type="EMBL" id="BMXI01000016">
    <property type="protein sequence ID" value="GHC63026.1"/>
    <property type="molecule type" value="Genomic_DNA"/>
</dbReference>
<comment type="caution">
    <text evidence="13">The sequence shown here is derived from an EMBL/GenBank/DDBJ whole genome shotgun (WGS) entry which is preliminary data.</text>
</comment>
<comment type="catalytic activity">
    <reaction evidence="11">
        <text>L-serine = pyruvate + NH4(+)</text>
        <dbReference type="Rhea" id="RHEA:19169"/>
        <dbReference type="ChEBI" id="CHEBI:15361"/>
        <dbReference type="ChEBI" id="CHEBI:28938"/>
        <dbReference type="ChEBI" id="CHEBI:33384"/>
        <dbReference type="EC" id="4.3.1.17"/>
    </reaction>
</comment>
<dbReference type="Pfam" id="PF03313">
    <property type="entry name" value="SDH_alpha"/>
    <property type="match status" value="1"/>
</dbReference>
<evidence type="ECO:0000256" key="7">
    <source>
        <dbReference type="ARBA" id="ARBA00022723"/>
    </source>
</evidence>
<dbReference type="PANTHER" id="PTHR30182:SF1">
    <property type="entry name" value="L-SERINE DEHYDRATASE 1"/>
    <property type="match status" value="1"/>
</dbReference>
<evidence type="ECO:0000256" key="5">
    <source>
        <dbReference type="ARBA" id="ARBA00022432"/>
    </source>
</evidence>
<name>A0A918TUX9_9BACT</name>
<dbReference type="InterPro" id="IPR029009">
    <property type="entry name" value="ASB_dom_sf"/>
</dbReference>
<keyword evidence="9" id="KW-0411">Iron-sulfur</keyword>
<proteinExistence type="inferred from homology"/>
<evidence type="ECO:0000256" key="11">
    <source>
        <dbReference type="ARBA" id="ARBA00049406"/>
    </source>
</evidence>
<evidence type="ECO:0000256" key="6">
    <source>
        <dbReference type="ARBA" id="ARBA00022485"/>
    </source>
</evidence>
<dbReference type="EC" id="4.3.1.17" evidence="4"/>
<keyword evidence="7" id="KW-0479">Metal-binding</keyword>
<organism evidence="13 14">
    <name type="scientific">Roseibacillus persicicus</name>
    <dbReference type="NCBI Taxonomy" id="454148"/>
    <lineage>
        <taxon>Bacteria</taxon>
        <taxon>Pseudomonadati</taxon>
        <taxon>Verrucomicrobiota</taxon>
        <taxon>Verrucomicrobiia</taxon>
        <taxon>Verrucomicrobiales</taxon>
        <taxon>Verrucomicrobiaceae</taxon>
        <taxon>Roseibacillus</taxon>
    </lineage>
</organism>
<dbReference type="InterPro" id="IPR051318">
    <property type="entry name" value="Fe-S_L-Ser"/>
</dbReference>
<reference evidence="13" key="2">
    <citation type="submission" date="2020-09" db="EMBL/GenBank/DDBJ databases">
        <authorList>
            <person name="Sun Q."/>
            <person name="Kim S."/>
        </authorList>
    </citation>
    <scope>NUCLEOTIDE SEQUENCE</scope>
    <source>
        <strain evidence="13">KCTC 12988</strain>
    </source>
</reference>
<evidence type="ECO:0000256" key="4">
    <source>
        <dbReference type="ARBA" id="ARBA00012093"/>
    </source>
</evidence>
<dbReference type="PANTHER" id="PTHR30182">
    <property type="entry name" value="L-SERINE DEHYDRATASE"/>
    <property type="match status" value="1"/>
</dbReference>
<evidence type="ECO:0000256" key="9">
    <source>
        <dbReference type="ARBA" id="ARBA00023014"/>
    </source>
</evidence>
<comment type="pathway">
    <text evidence="2">Carbohydrate biosynthesis; gluconeogenesis.</text>
</comment>
<evidence type="ECO:0000256" key="1">
    <source>
        <dbReference type="ARBA" id="ARBA00001966"/>
    </source>
</evidence>
<keyword evidence="10" id="KW-0456">Lyase</keyword>
<dbReference type="GO" id="GO:0046872">
    <property type="term" value="F:metal ion binding"/>
    <property type="evidence" value="ECO:0007669"/>
    <property type="project" value="UniProtKB-KW"/>
</dbReference>
<evidence type="ECO:0000259" key="12">
    <source>
        <dbReference type="Pfam" id="PF03313"/>
    </source>
</evidence>
<keyword evidence="8" id="KW-0408">Iron</keyword>
<dbReference type="AlphaFoldDB" id="A0A918TUX9"/>
<keyword evidence="14" id="KW-1185">Reference proteome</keyword>
<reference evidence="13" key="1">
    <citation type="journal article" date="2014" name="Int. J. Syst. Evol. Microbiol.">
        <title>Complete genome sequence of Corynebacterium casei LMG S-19264T (=DSM 44701T), isolated from a smear-ripened cheese.</title>
        <authorList>
            <consortium name="US DOE Joint Genome Institute (JGI-PGF)"/>
            <person name="Walter F."/>
            <person name="Albersmeier A."/>
            <person name="Kalinowski J."/>
            <person name="Ruckert C."/>
        </authorList>
    </citation>
    <scope>NUCLEOTIDE SEQUENCE</scope>
    <source>
        <strain evidence="13">KCTC 12988</strain>
    </source>
</reference>
<dbReference type="GO" id="GO:0051539">
    <property type="term" value="F:4 iron, 4 sulfur cluster binding"/>
    <property type="evidence" value="ECO:0007669"/>
    <property type="project" value="UniProtKB-KW"/>
</dbReference>
<feature type="domain" description="Serine dehydratase-like alpha subunit" evidence="12">
    <location>
        <begin position="239"/>
        <end position="498"/>
    </location>
</feature>
<keyword evidence="5" id="KW-0312">Gluconeogenesis</keyword>
<comment type="cofactor">
    <cofactor evidence="1">
        <name>[4Fe-4S] cluster</name>
        <dbReference type="ChEBI" id="CHEBI:49883"/>
    </cofactor>
</comment>
<dbReference type="Proteomes" id="UP000644507">
    <property type="component" value="Unassembled WGS sequence"/>
</dbReference>
<comment type="similarity">
    <text evidence="3">Belongs to the iron-sulfur dependent L-serine dehydratase family.</text>
</comment>
<dbReference type="GO" id="GO:0006094">
    <property type="term" value="P:gluconeogenesis"/>
    <property type="evidence" value="ECO:0007669"/>
    <property type="project" value="UniProtKB-KW"/>
</dbReference>
<keyword evidence="6" id="KW-0004">4Fe-4S</keyword>
<evidence type="ECO:0000313" key="13">
    <source>
        <dbReference type="EMBL" id="GHC63026.1"/>
    </source>
</evidence>
<evidence type="ECO:0000313" key="14">
    <source>
        <dbReference type="Proteomes" id="UP000644507"/>
    </source>
</evidence>
<dbReference type="RefSeq" id="WP_189572435.1">
    <property type="nucleotide sequence ID" value="NZ_BMXI01000016.1"/>
</dbReference>
<protein>
    <recommendedName>
        <fullName evidence="4">L-serine ammonia-lyase</fullName>
        <ecNumber evidence="4">4.3.1.17</ecNumber>
    </recommendedName>
</protein>
<sequence>MKVSIFNDVIGPVMRGPSSSHCAAALRIGRLARDLMEGEFTDVLIEFDVHGSLPNTHDSQGSDMGLFGGLMGWEAADELLPGSMQAFIDTGVRVSIETIDVQDPHPNTYRLTLHGKGGTHTMRAISTGGGMMEVIDLDGFPVSFFGDCCETLLWVEGSPEAAITLLSKEMNAHDIILHQQNGHHLIEVKAADFVSPEIVALLPEVKTVRRLHPVLPVLSGDQVEVPFGSCAEMLEFDAEKGTPLWKLAAQYEMARGGITEDEVLAKMVEIIRIVRRSIAEGIAGTEYDDRVLGHQSGRFNDLMQSGGLLEGGALNRIILYVTALMEVKSSMGVIIAAPTAGACAALPGAVVAMAEAMEKDETEMAKALLAAGLIGVFIATRWTFAAEVGGCQAEGGSAACMAAAALVTLADGPLDQAVAASSMAFQSMIGLICDPVANRVEVPCLGKNVMAASNALSCANMALAGYDPVIPLDEVIETAKQVATQMPREVRCTNLGGLSITPTAIALEEKLAARKAAACGTGCGCGS</sequence>
<evidence type="ECO:0000256" key="2">
    <source>
        <dbReference type="ARBA" id="ARBA00004742"/>
    </source>
</evidence>
<dbReference type="SUPFAM" id="SSF143548">
    <property type="entry name" value="Serine metabolism enzymes domain"/>
    <property type="match status" value="1"/>
</dbReference>
<evidence type="ECO:0000256" key="8">
    <source>
        <dbReference type="ARBA" id="ARBA00023004"/>
    </source>
</evidence>
<dbReference type="InterPro" id="IPR005130">
    <property type="entry name" value="Ser_deHydtase-like_asu"/>
</dbReference>
<accession>A0A918TUX9</accession>
<evidence type="ECO:0000256" key="10">
    <source>
        <dbReference type="ARBA" id="ARBA00023239"/>
    </source>
</evidence>
<dbReference type="GO" id="GO:0003941">
    <property type="term" value="F:L-serine ammonia-lyase activity"/>
    <property type="evidence" value="ECO:0007669"/>
    <property type="project" value="UniProtKB-EC"/>
</dbReference>
<evidence type="ECO:0000256" key="3">
    <source>
        <dbReference type="ARBA" id="ARBA00008636"/>
    </source>
</evidence>
<gene>
    <name evidence="13" type="ORF">GCM10007100_33030</name>
</gene>